<dbReference type="AlphaFoldDB" id="A0A9W5N0H0"/>
<keyword evidence="1" id="KW-0472">Membrane</keyword>
<organism evidence="2 3">
    <name type="scientific">Neisseria subflava NJ9703</name>
    <dbReference type="NCBI Taxonomy" id="546268"/>
    <lineage>
        <taxon>Bacteria</taxon>
        <taxon>Pseudomonadati</taxon>
        <taxon>Pseudomonadota</taxon>
        <taxon>Betaproteobacteria</taxon>
        <taxon>Neisseriales</taxon>
        <taxon>Neisseriaceae</taxon>
        <taxon>Neisseria</taxon>
    </lineage>
</organism>
<keyword evidence="1" id="KW-0812">Transmembrane</keyword>
<dbReference type="Proteomes" id="UP000004621">
    <property type="component" value="Unassembled WGS sequence"/>
</dbReference>
<keyword evidence="1" id="KW-1133">Transmembrane helix</keyword>
<sequence>MLNSVPAKICFICVNHLSVKGSQRLTYCLTLINFLIILIYLAFWGVKYNESDSPIASDCIVNNFSCLCVIFRIARLPLCFCGRIFVHFAYPSCSFTFKVFPTKS</sequence>
<evidence type="ECO:0000313" key="2">
    <source>
        <dbReference type="EMBL" id="EFC53254.1"/>
    </source>
</evidence>
<gene>
    <name evidence="2" type="ORF">NEISUBOT_03255</name>
</gene>
<protein>
    <submittedName>
        <fullName evidence="2">Uncharacterized protein</fullName>
    </submittedName>
</protein>
<comment type="caution">
    <text evidence="2">The sequence shown here is derived from an EMBL/GenBank/DDBJ whole genome shotgun (WGS) entry which is preliminary data.</text>
</comment>
<feature type="transmembrane region" description="Helical" evidence="1">
    <location>
        <begin position="25"/>
        <end position="43"/>
    </location>
</feature>
<evidence type="ECO:0000256" key="1">
    <source>
        <dbReference type="SAM" id="Phobius"/>
    </source>
</evidence>
<name>A0A9W5N0H0_NEISU</name>
<dbReference type="EMBL" id="ACEO02000001">
    <property type="protein sequence ID" value="EFC53254.1"/>
    <property type="molecule type" value="Genomic_DNA"/>
</dbReference>
<reference evidence="2 3" key="1">
    <citation type="submission" date="2010-01" db="EMBL/GenBank/DDBJ databases">
        <authorList>
            <person name="Weinstock G."/>
            <person name="Sodergren E."/>
            <person name="Clifton S."/>
            <person name="Fulton L."/>
            <person name="Fulton B."/>
            <person name="Courtney L."/>
            <person name="Fronick C."/>
            <person name="Harrison M."/>
            <person name="Strong C."/>
            <person name="Farmer C."/>
            <person name="Delahaunty K."/>
            <person name="Markovic C."/>
            <person name="Hall O."/>
            <person name="Minx P."/>
            <person name="Tomlinson C."/>
            <person name="Mitreva M."/>
            <person name="Nelson J."/>
            <person name="Hou S."/>
            <person name="Wollam A."/>
            <person name="Pepin K.H."/>
            <person name="Johnson M."/>
            <person name="Bhonagiri V."/>
            <person name="Nash W.E."/>
            <person name="Warren W."/>
            <person name="Chinwalla A."/>
            <person name="Mardis E.R."/>
            <person name="Wilson R.K."/>
        </authorList>
    </citation>
    <scope>NUCLEOTIDE SEQUENCE [LARGE SCALE GENOMIC DNA]</scope>
    <source>
        <strain evidence="2 3">NJ9703</strain>
    </source>
</reference>
<proteinExistence type="predicted"/>
<accession>A0A9W5N0H0</accession>
<evidence type="ECO:0000313" key="3">
    <source>
        <dbReference type="Proteomes" id="UP000004621"/>
    </source>
</evidence>